<dbReference type="Gene3D" id="3.30.70.1440">
    <property type="entry name" value="Multidrug efflux transporter AcrB pore domain"/>
    <property type="match status" value="1"/>
</dbReference>
<feature type="transmembrane region" description="Helical" evidence="8">
    <location>
        <begin position="965"/>
        <end position="986"/>
    </location>
</feature>
<feature type="transmembrane region" description="Helical" evidence="8">
    <location>
        <begin position="471"/>
        <end position="498"/>
    </location>
</feature>
<feature type="transmembrane region" description="Helical" evidence="8">
    <location>
        <begin position="362"/>
        <end position="382"/>
    </location>
</feature>
<dbReference type="SUPFAM" id="SSF82714">
    <property type="entry name" value="Multidrug efflux transporter AcrB TolC docking domain, DN and DC subdomains"/>
    <property type="match status" value="2"/>
</dbReference>
<dbReference type="Pfam" id="PF00873">
    <property type="entry name" value="ACR_tran"/>
    <property type="match status" value="1"/>
</dbReference>
<feature type="transmembrane region" description="Helical" evidence="8">
    <location>
        <begin position="529"/>
        <end position="547"/>
    </location>
</feature>
<evidence type="ECO:0000256" key="4">
    <source>
        <dbReference type="ARBA" id="ARBA00022692"/>
    </source>
</evidence>
<accession>A0A8J7TP28</accession>
<dbReference type="Gene3D" id="1.20.1640.10">
    <property type="entry name" value="Multidrug efflux transporter AcrB transmembrane domain"/>
    <property type="match status" value="2"/>
</dbReference>
<evidence type="ECO:0000256" key="7">
    <source>
        <dbReference type="SAM" id="MobiDB-lite"/>
    </source>
</evidence>
<dbReference type="InterPro" id="IPR001036">
    <property type="entry name" value="Acrflvin-R"/>
</dbReference>
<sequence>MLQSIDDFIDAAIKGRYLTLFACIAVFIAGVIAWKLLPIEAYPELANPQVRVISLVPGKGPEEIEKLVTIPLEKEMNGIPGQTALRSISIYGLSVIISTFSDTTPTTLARQQVLERIQGASLPDGVSPRLEPEVGSLREIYRYCLHSPYYSSMGLRSIQQWELEKLFRQIPGVIGVVSAGGPTKSYQVNVDPYRLKAYGITLKEVFDAVSKSNATTGGGFLEHNGSALIIRQLGLIKNLDDIKNVVIKATPQGTPVRVSDVAEVKIGPLVRRGQVGKDYEDDVVEGIVLLRRGENPTQVLKALKSRLPAIEEQLPKGVQLAPLYDRDKLINQTLQTVGNNVTMGISLVVVLLAVFLADLGSAVITAVVIPLSILIAFICLTLMGVPANLLSLGAIDFGILVDSAVVMTENIVRRLSQEGHDLSPGERLILLGESAREVGGPIVFGIITIIATFLPIFTFSGVEGKLFKPLAITMVTALIGAGFVALTLIPVLMSFFMVKKPVKETTSPLVAIARLIYKPTLGWSLKHPLVVISFAVLAVSGAALLFGNIGSEFLPHLEEGNIWLRATLKPGSVTLEESVKVARRIRTTLIENYPEVRQVLSQEGGPDDGTDPAKFADQEHYVDLKPAREWRPQFKENKELLIAAMRKDLEQIPGVGFYFTQYIQTTLDEALSGVQGSLVAKIAGPDLAELEKLGRQVGHIMGETPGIVDVIVDPLLGQPQFVIEIDRAQAARYGLSEEDLKELVEIAIGGASASTVIEGERRYDLMVRLAAPYRNSEEALKDVLVDTPSGKKVPLSQLASLKTMNGATQIWREAGSRMATIRANVRGRDLATAVEDAQARVQKELNLPESYSVKWTGEFQRQREASHQLAIVLPVTLVLIIIILYLSCGTLGGAIVMFSVVPLAAIGAICALFLTHTYFSISAGVGLIALFGLAVKNGILLVSFVNEMRHEGFSIEEAIYQGSLVRMRPVLMTATIAAVGLLPAALSNEIGSQTQKPFAIVIIGGLISCTLLTLYVLPALYLKFGPSPGKKSGSGSRSSIRAELSDISGK</sequence>
<keyword evidence="4 8" id="KW-0812">Transmembrane</keyword>
<dbReference type="GO" id="GO:0042910">
    <property type="term" value="F:xenobiotic transmembrane transporter activity"/>
    <property type="evidence" value="ECO:0007669"/>
    <property type="project" value="TreeGrafter"/>
</dbReference>
<comment type="subcellular location">
    <subcellularLocation>
        <location evidence="1">Cell membrane</location>
        <topology evidence="1">Multi-pass membrane protein</topology>
    </subcellularLocation>
</comment>
<feature type="transmembrane region" description="Helical" evidence="8">
    <location>
        <begin position="921"/>
        <end position="945"/>
    </location>
</feature>
<dbReference type="PRINTS" id="PR00702">
    <property type="entry name" value="ACRIFLAVINRP"/>
</dbReference>
<keyword evidence="2" id="KW-0813">Transport</keyword>
<dbReference type="Gene3D" id="3.30.70.1320">
    <property type="entry name" value="Multidrug efflux transporter AcrB pore domain like"/>
    <property type="match status" value="1"/>
</dbReference>
<evidence type="ECO:0000313" key="9">
    <source>
        <dbReference type="EMBL" id="MBN8661603.1"/>
    </source>
</evidence>
<feature type="transmembrane region" description="Helical" evidence="8">
    <location>
        <begin position="438"/>
        <end position="459"/>
    </location>
</feature>
<dbReference type="SUPFAM" id="SSF82866">
    <property type="entry name" value="Multidrug efflux transporter AcrB transmembrane domain"/>
    <property type="match status" value="2"/>
</dbReference>
<keyword evidence="3" id="KW-1003">Cell membrane</keyword>
<feature type="transmembrane region" description="Helical" evidence="8">
    <location>
        <begin position="337"/>
        <end position="356"/>
    </location>
</feature>
<dbReference type="InterPro" id="IPR027463">
    <property type="entry name" value="AcrB_DN_DC_subdom"/>
</dbReference>
<feature type="transmembrane region" description="Helical" evidence="8">
    <location>
        <begin position="893"/>
        <end position="914"/>
    </location>
</feature>
<gene>
    <name evidence="9" type="ORF">J0M35_14655</name>
</gene>
<dbReference type="NCBIfam" id="TIGR00914">
    <property type="entry name" value="2A0601"/>
    <property type="match status" value="1"/>
</dbReference>
<dbReference type="Proteomes" id="UP000664277">
    <property type="component" value="Unassembled WGS sequence"/>
</dbReference>
<organism evidence="9 10">
    <name type="scientific">Candidatus Obscuribacter phosphatis</name>
    <dbReference type="NCBI Taxonomy" id="1906157"/>
    <lineage>
        <taxon>Bacteria</taxon>
        <taxon>Bacillati</taxon>
        <taxon>Candidatus Melainabacteria</taxon>
        <taxon>Candidatus Obscuribacterales</taxon>
        <taxon>Candidatus Obscuribacteraceae</taxon>
        <taxon>Candidatus Obscuribacter</taxon>
    </lineage>
</organism>
<protein>
    <submittedName>
        <fullName evidence="9">Efflux RND transporter permease subunit</fullName>
    </submittedName>
</protein>
<dbReference type="InterPro" id="IPR004763">
    <property type="entry name" value="CusA-like"/>
</dbReference>
<evidence type="ECO:0000313" key="10">
    <source>
        <dbReference type="Proteomes" id="UP000664277"/>
    </source>
</evidence>
<dbReference type="GO" id="GO:0005886">
    <property type="term" value="C:plasma membrane"/>
    <property type="evidence" value="ECO:0007669"/>
    <property type="project" value="UniProtKB-SubCell"/>
</dbReference>
<feature type="region of interest" description="Disordered" evidence="7">
    <location>
        <begin position="1028"/>
        <end position="1050"/>
    </location>
</feature>
<evidence type="ECO:0000256" key="6">
    <source>
        <dbReference type="ARBA" id="ARBA00023136"/>
    </source>
</evidence>
<evidence type="ECO:0000256" key="1">
    <source>
        <dbReference type="ARBA" id="ARBA00004651"/>
    </source>
</evidence>
<keyword evidence="5 8" id="KW-1133">Transmembrane helix</keyword>
<feature type="transmembrane region" description="Helical" evidence="8">
    <location>
        <begin position="869"/>
        <end position="887"/>
    </location>
</feature>
<dbReference type="SUPFAM" id="SSF82693">
    <property type="entry name" value="Multidrug efflux transporter AcrB pore domain, PN1, PN2, PC1 and PC2 subdomains"/>
    <property type="match status" value="2"/>
</dbReference>
<dbReference type="EMBL" id="JAFLCK010000022">
    <property type="protein sequence ID" value="MBN8661603.1"/>
    <property type="molecule type" value="Genomic_DNA"/>
</dbReference>
<reference evidence="9" key="1">
    <citation type="submission" date="2021-02" db="EMBL/GenBank/DDBJ databases">
        <title>Genome-Resolved Metagenomics of a Microbial Community Performing Photosynthetic Biological Nutrient Removal.</title>
        <authorList>
            <person name="Mcdaniel E.A."/>
        </authorList>
    </citation>
    <scope>NUCLEOTIDE SEQUENCE</scope>
    <source>
        <strain evidence="9">UWPOB_OBS1</strain>
    </source>
</reference>
<evidence type="ECO:0000256" key="8">
    <source>
        <dbReference type="SAM" id="Phobius"/>
    </source>
</evidence>
<name>A0A8J7TP28_9BACT</name>
<feature type="transmembrane region" description="Helical" evidence="8">
    <location>
        <begin position="998"/>
        <end position="1021"/>
    </location>
</feature>
<keyword evidence="6 8" id="KW-0472">Membrane</keyword>
<evidence type="ECO:0000256" key="2">
    <source>
        <dbReference type="ARBA" id="ARBA00022448"/>
    </source>
</evidence>
<dbReference type="Gene3D" id="3.30.70.1430">
    <property type="entry name" value="Multidrug efflux transporter AcrB pore domain"/>
    <property type="match status" value="2"/>
</dbReference>
<comment type="caution">
    <text evidence="9">The sequence shown here is derived from an EMBL/GenBank/DDBJ whole genome shotgun (WGS) entry which is preliminary data.</text>
</comment>
<dbReference type="Gene3D" id="3.30.2090.10">
    <property type="entry name" value="Multidrug efflux transporter AcrB TolC docking domain, DN and DC subdomains"/>
    <property type="match status" value="2"/>
</dbReference>
<evidence type="ECO:0000256" key="5">
    <source>
        <dbReference type="ARBA" id="ARBA00022989"/>
    </source>
</evidence>
<dbReference type="PANTHER" id="PTHR32063:SF12">
    <property type="entry name" value="CATION EFFLUX SYSTEM PROTEIN"/>
    <property type="match status" value="1"/>
</dbReference>
<dbReference type="GO" id="GO:0008324">
    <property type="term" value="F:monoatomic cation transmembrane transporter activity"/>
    <property type="evidence" value="ECO:0007669"/>
    <property type="project" value="InterPro"/>
</dbReference>
<feature type="compositionally biased region" description="Low complexity" evidence="7">
    <location>
        <begin position="1028"/>
        <end position="1039"/>
    </location>
</feature>
<proteinExistence type="predicted"/>
<dbReference type="PANTHER" id="PTHR32063">
    <property type="match status" value="1"/>
</dbReference>
<feature type="transmembrane region" description="Helical" evidence="8">
    <location>
        <begin position="17"/>
        <end position="37"/>
    </location>
</feature>
<evidence type="ECO:0000256" key="3">
    <source>
        <dbReference type="ARBA" id="ARBA00022475"/>
    </source>
</evidence>
<dbReference type="AlphaFoldDB" id="A0A8J7TP28"/>